<keyword evidence="1" id="KW-0175">Coiled coil</keyword>
<feature type="region of interest" description="Disordered" evidence="2">
    <location>
        <begin position="1"/>
        <end position="106"/>
    </location>
</feature>
<feature type="compositionally biased region" description="Basic and acidic residues" evidence="2">
    <location>
        <begin position="69"/>
        <end position="86"/>
    </location>
</feature>
<organism evidence="3 4">
    <name type="scientific">Aegilops tauschii subsp. strangulata</name>
    <name type="common">Goatgrass</name>
    <dbReference type="NCBI Taxonomy" id="200361"/>
    <lineage>
        <taxon>Eukaryota</taxon>
        <taxon>Viridiplantae</taxon>
        <taxon>Streptophyta</taxon>
        <taxon>Embryophyta</taxon>
        <taxon>Tracheophyta</taxon>
        <taxon>Spermatophyta</taxon>
        <taxon>Magnoliopsida</taxon>
        <taxon>Liliopsida</taxon>
        <taxon>Poales</taxon>
        <taxon>Poaceae</taxon>
        <taxon>BOP clade</taxon>
        <taxon>Pooideae</taxon>
        <taxon>Triticodae</taxon>
        <taxon>Triticeae</taxon>
        <taxon>Triticinae</taxon>
        <taxon>Aegilops</taxon>
    </lineage>
</organism>
<dbReference type="PANTHER" id="PTHR47587">
    <property type="entry name" value="OS05G0103500 PROTEIN"/>
    <property type="match status" value="1"/>
</dbReference>
<evidence type="ECO:0000313" key="4">
    <source>
        <dbReference type="Proteomes" id="UP000015105"/>
    </source>
</evidence>
<reference evidence="3" key="4">
    <citation type="submission" date="2019-03" db="UniProtKB">
        <authorList>
            <consortium name="EnsemblPlants"/>
        </authorList>
    </citation>
    <scope>IDENTIFICATION</scope>
</reference>
<feature type="compositionally biased region" description="Basic residues" evidence="2">
    <location>
        <begin position="59"/>
        <end position="68"/>
    </location>
</feature>
<reference evidence="3" key="5">
    <citation type="journal article" date="2021" name="G3 (Bethesda)">
        <title>Aegilops tauschii genome assembly Aet v5.0 features greater sequence contiguity and improved annotation.</title>
        <authorList>
            <person name="Wang L."/>
            <person name="Zhu T."/>
            <person name="Rodriguez J.C."/>
            <person name="Deal K.R."/>
            <person name="Dubcovsky J."/>
            <person name="McGuire P.E."/>
            <person name="Lux T."/>
            <person name="Spannagl M."/>
            <person name="Mayer K.F.X."/>
            <person name="Baldrich P."/>
            <person name="Meyers B.C."/>
            <person name="Huo N."/>
            <person name="Gu Y.Q."/>
            <person name="Zhou H."/>
            <person name="Devos K.M."/>
            <person name="Bennetzen J.L."/>
            <person name="Unver T."/>
            <person name="Budak H."/>
            <person name="Gulick P.J."/>
            <person name="Galiba G."/>
            <person name="Kalapos B."/>
            <person name="Nelson D.R."/>
            <person name="Li P."/>
            <person name="You F.M."/>
            <person name="Luo M.C."/>
            <person name="Dvorak J."/>
        </authorList>
    </citation>
    <scope>NUCLEOTIDE SEQUENCE [LARGE SCALE GENOMIC DNA]</scope>
    <source>
        <strain evidence="3">cv. AL8/78</strain>
    </source>
</reference>
<dbReference type="STRING" id="200361.A0A453JNX5"/>
<evidence type="ECO:0000256" key="1">
    <source>
        <dbReference type="SAM" id="Coils"/>
    </source>
</evidence>
<dbReference type="EnsemblPlants" id="AET5Gv20139700.1">
    <property type="protein sequence ID" value="AET5Gv20139700.1"/>
    <property type="gene ID" value="AET5Gv20139700"/>
</dbReference>
<proteinExistence type="predicted"/>
<feature type="compositionally biased region" description="Pro residues" evidence="2">
    <location>
        <begin position="91"/>
        <end position="106"/>
    </location>
</feature>
<protein>
    <submittedName>
        <fullName evidence="3">Uncharacterized protein</fullName>
    </submittedName>
</protein>
<dbReference type="AlphaFoldDB" id="A0A453JNX5"/>
<name>A0A453JNX5_AEGTS</name>
<dbReference type="Proteomes" id="UP000015105">
    <property type="component" value="Chromosome 5D"/>
</dbReference>
<accession>A0A453JNX5</accession>
<dbReference type="PANTHER" id="PTHR47587:SF2">
    <property type="entry name" value="OS05G0103500 PROTEIN"/>
    <property type="match status" value="1"/>
</dbReference>
<dbReference type="Gramene" id="AET5Gv20139700.1">
    <property type="protein sequence ID" value="AET5Gv20139700.1"/>
    <property type="gene ID" value="AET5Gv20139700"/>
</dbReference>
<keyword evidence="4" id="KW-1185">Reference proteome</keyword>
<evidence type="ECO:0000256" key="2">
    <source>
        <dbReference type="SAM" id="MobiDB-lite"/>
    </source>
</evidence>
<reference evidence="3" key="3">
    <citation type="journal article" date="2017" name="Nature">
        <title>Genome sequence of the progenitor of the wheat D genome Aegilops tauschii.</title>
        <authorList>
            <person name="Luo M.C."/>
            <person name="Gu Y.Q."/>
            <person name="Puiu D."/>
            <person name="Wang H."/>
            <person name="Twardziok S.O."/>
            <person name="Deal K.R."/>
            <person name="Huo N."/>
            <person name="Zhu T."/>
            <person name="Wang L."/>
            <person name="Wang Y."/>
            <person name="McGuire P.E."/>
            <person name="Liu S."/>
            <person name="Long H."/>
            <person name="Ramasamy R.K."/>
            <person name="Rodriguez J.C."/>
            <person name="Van S.L."/>
            <person name="Yuan L."/>
            <person name="Wang Z."/>
            <person name="Xia Z."/>
            <person name="Xiao L."/>
            <person name="Anderson O.D."/>
            <person name="Ouyang S."/>
            <person name="Liang Y."/>
            <person name="Zimin A.V."/>
            <person name="Pertea G."/>
            <person name="Qi P."/>
            <person name="Bennetzen J.L."/>
            <person name="Dai X."/>
            <person name="Dawson M.W."/>
            <person name="Muller H.G."/>
            <person name="Kugler K."/>
            <person name="Rivarola-Duarte L."/>
            <person name="Spannagl M."/>
            <person name="Mayer K.F.X."/>
            <person name="Lu F.H."/>
            <person name="Bevan M.W."/>
            <person name="Leroy P."/>
            <person name="Li P."/>
            <person name="You F.M."/>
            <person name="Sun Q."/>
            <person name="Liu Z."/>
            <person name="Lyons E."/>
            <person name="Wicker T."/>
            <person name="Salzberg S.L."/>
            <person name="Devos K.M."/>
            <person name="Dvorak J."/>
        </authorList>
    </citation>
    <scope>NUCLEOTIDE SEQUENCE [LARGE SCALE GENOMIC DNA]</scope>
    <source>
        <strain evidence="3">cv. AL8/78</strain>
    </source>
</reference>
<sequence>RPSRSVSPPETLAALSSSRRTTPSKASKSPGLLSAMGDYTIRISTSLIDQLTRDDEKVKRRTRKPKPKKVVERQEEPQDNGRELPSEPKSSPAPAPGWALPPPMYLPVTPAPPPPLPAIQEVETIRDVVAESENVLEKLQKQEATMREELTRRAKELHDKEFKLLYQNPSPCTDERAGCTDCYRSNTQDPLKCAEAVKRFEACVRMASRMGAAQ</sequence>
<reference evidence="4" key="1">
    <citation type="journal article" date="2014" name="Science">
        <title>Ancient hybridizations among the ancestral genomes of bread wheat.</title>
        <authorList>
            <consortium name="International Wheat Genome Sequencing Consortium,"/>
            <person name="Marcussen T."/>
            <person name="Sandve S.R."/>
            <person name="Heier L."/>
            <person name="Spannagl M."/>
            <person name="Pfeifer M."/>
            <person name="Jakobsen K.S."/>
            <person name="Wulff B.B."/>
            <person name="Steuernagel B."/>
            <person name="Mayer K.F."/>
            <person name="Olsen O.A."/>
        </authorList>
    </citation>
    <scope>NUCLEOTIDE SEQUENCE [LARGE SCALE GENOMIC DNA]</scope>
    <source>
        <strain evidence="4">cv. AL8/78</strain>
    </source>
</reference>
<reference evidence="4" key="2">
    <citation type="journal article" date="2017" name="Nat. Plants">
        <title>The Aegilops tauschii genome reveals multiple impacts of transposons.</title>
        <authorList>
            <person name="Zhao G."/>
            <person name="Zou C."/>
            <person name="Li K."/>
            <person name="Wang K."/>
            <person name="Li T."/>
            <person name="Gao L."/>
            <person name="Zhang X."/>
            <person name="Wang H."/>
            <person name="Yang Z."/>
            <person name="Liu X."/>
            <person name="Jiang W."/>
            <person name="Mao L."/>
            <person name="Kong X."/>
            <person name="Jiao Y."/>
            <person name="Jia J."/>
        </authorList>
    </citation>
    <scope>NUCLEOTIDE SEQUENCE [LARGE SCALE GENOMIC DNA]</scope>
    <source>
        <strain evidence="4">cv. AL8/78</strain>
    </source>
</reference>
<evidence type="ECO:0000313" key="3">
    <source>
        <dbReference type="EnsemblPlants" id="AET5Gv20139700.1"/>
    </source>
</evidence>
<feature type="compositionally biased region" description="Polar residues" evidence="2">
    <location>
        <begin position="1"/>
        <end position="27"/>
    </location>
</feature>
<feature type="coiled-coil region" evidence="1">
    <location>
        <begin position="122"/>
        <end position="156"/>
    </location>
</feature>